<organism evidence="2 3">
    <name type="scientific">Luteimonas composti</name>
    <dbReference type="NCBI Taxonomy" id="398257"/>
    <lineage>
        <taxon>Bacteria</taxon>
        <taxon>Pseudomonadati</taxon>
        <taxon>Pseudomonadota</taxon>
        <taxon>Gammaproteobacteria</taxon>
        <taxon>Lysobacterales</taxon>
        <taxon>Lysobacteraceae</taxon>
        <taxon>Luteimonas</taxon>
    </lineage>
</organism>
<dbReference type="Proteomes" id="UP001160550">
    <property type="component" value="Unassembled WGS sequence"/>
</dbReference>
<sequence length="218" mass="23062">MNESDSLDSFLDKWRARWPEWELLSVFVPAPQRGTVAAWLTLLQELGDAAWAGADPTPGLAKLAWWQEELLGWSKGARRHPLGQALQRLAAPWDTLGRALAALPATRTAGEGDGREAIERFGAAVLACEAALFGGATPDATAIAAVAADLQATRSLVQGESGAAVAPPTPPAGGLSRPRRLQQVALRARLSQRARGQAQARPASLGLLLSGWRAARRG</sequence>
<dbReference type="EMBL" id="JARYGX010000013">
    <property type="protein sequence ID" value="MDH7452624.1"/>
    <property type="molecule type" value="Genomic_DNA"/>
</dbReference>
<reference evidence="2" key="1">
    <citation type="journal article" date="2007" name="Int. J. Syst. Evol. Microbiol.">
        <title>Luteimonas composti sp. nov., a moderately thermophilic bacterium isolated from food waste.</title>
        <authorList>
            <person name="Young C.C."/>
            <person name="Kampfer P."/>
            <person name="Chen W.M."/>
            <person name="Yen W.S."/>
            <person name="Arun A.B."/>
            <person name="Lai W.A."/>
            <person name="Shen F.T."/>
            <person name="Rekha P.D."/>
            <person name="Lin K.Y."/>
            <person name="Chou J.H."/>
        </authorList>
    </citation>
    <scope>NUCLEOTIDE SEQUENCE</scope>
    <source>
        <strain evidence="2">CC-YY355</strain>
    </source>
</reference>
<evidence type="ECO:0000313" key="2">
    <source>
        <dbReference type="EMBL" id="MDH7452624.1"/>
    </source>
</evidence>
<gene>
    <name evidence="2" type="ORF">QF205_05940</name>
</gene>
<evidence type="ECO:0000256" key="1">
    <source>
        <dbReference type="SAM" id="MobiDB-lite"/>
    </source>
</evidence>
<dbReference type="SUPFAM" id="SSF48576">
    <property type="entry name" value="Terpenoid synthases"/>
    <property type="match status" value="1"/>
</dbReference>
<reference evidence="2" key="2">
    <citation type="submission" date="2023-04" db="EMBL/GenBank/DDBJ databases">
        <authorList>
            <person name="Sun J.-Q."/>
        </authorList>
    </citation>
    <scope>NUCLEOTIDE SEQUENCE</scope>
    <source>
        <strain evidence="2">CC-YY355</strain>
    </source>
</reference>
<accession>A0ABT6MPV4</accession>
<name>A0ABT6MPV4_9GAMM</name>
<comment type="caution">
    <text evidence="2">The sequence shown here is derived from an EMBL/GenBank/DDBJ whole genome shotgun (WGS) entry which is preliminary data.</text>
</comment>
<proteinExistence type="predicted"/>
<dbReference type="InterPro" id="IPR008949">
    <property type="entry name" value="Isoprenoid_synthase_dom_sf"/>
</dbReference>
<keyword evidence="3" id="KW-1185">Reference proteome</keyword>
<dbReference type="RefSeq" id="WP_280941830.1">
    <property type="nucleotide sequence ID" value="NZ_JARYGX010000013.1"/>
</dbReference>
<protein>
    <submittedName>
        <fullName evidence="2">Phytoene/squalene synthase family protein</fullName>
    </submittedName>
</protein>
<evidence type="ECO:0000313" key="3">
    <source>
        <dbReference type="Proteomes" id="UP001160550"/>
    </source>
</evidence>
<feature type="region of interest" description="Disordered" evidence="1">
    <location>
        <begin position="159"/>
        <end position="178"/>
    </location>
</feature>